<protein>
    <recommendedName>
        <fullName evidence="3">Nucleolar protein 16</fullName>
    </recommendedName>
</protein>
<evidence type="ECO:0000313" key="5">
    <source>
        <dbReference type="EMBL" id="CAE1313342.1"/>
    </source>
</evidence>
<comment type="caution">
    <text evidence="5">The sequence shown here is derived from an EMBL/GenBank/DDBJ whole genome shotgun (WGS) entry which is preliminary data.</text>
</comment>
<proteinExistence type="inferred from homology"/>
<evidence type="ECO:0000313" key="6">
    <source>
        <dbReference type="Proteomes" id="UP000597762"/>
    </source>
</evidence>
<dbReference type="OrthoDB" id="285729at2759"/>
<comment type="similarity">
    <text evidence="2">Belongs to the NOP16 family.</text>
</comment>
<reference evidence="5" key="1">
    <citation type="submission" date="2021-01" db="EMBL/GenBank/DDBJ databases">
        <authorList>
            <person name="Li R."/>
            <person name="Bekaert M."/>
        </authorList>
    </citation>
    <scope>NUCLEOTIDE SEQUENCE</scope>
    <source>
        <strain evidence="5">Farmed</strain>
    </source>
</reference>
<keyword evidence="4" id="KW-0539">Nucleus</keyword>
<dbReference type="Pfam" id="PF09420">
    <property type="entry name" value="Nop16"/>
    <property type="match status" value="2"/>
</dbReference>
<evidence type="ECO:0000256" key="1">
    <source>
        <dbReference type="ARBA" id="ARBA00004604"/>
    </source>
</evidence>
<accession>A0A812E1D3</accession>
<evidence type="ECO:0000256" key="3">
    <source>
        <dbReference type="ARBA" id="ARBA00015522"/>
    </source>
</evidence>
<dbReference type="InterPro" id="IPR019002">
    <property type="entry name" value="Ribosome_biogenesis_Nop16"/>
</dbReference>
<evidence type="ECO:0000256" key="2">
    <source>
        <dbReference type="ARBA" id="ARBA00008479"/>
    </source>
</evidence>
<dbReference type="PANTHER" id="PTHR13243:SF1">
    <property type="entry name" value="NUCLEOLAR PROTEIN 16"/>
    <property type="match status" value="1"/>
</dbReference>
<dbReference type="AlphaFoldDB" id="A0A812E1D3"/>
<dbReference type="EMBL" id="CAHIKZ030004635">
    <property type="protein sequence ID" value="CAE1313342.1"/>
    <property type="molecule type" value="Genomic_DNA"/>
</dbReference>
<sequence length="200" mass="23916">MLNEYGPYFEEFLQSDFLKDDNIMGKGVTRKVRGSKKYRYDINRRRNNKKKKNLPNIDCPQIKKAWDMKKSLRSNLEDMGLCFDPNKTLPIPKTKDILKCGTLENYEKMEVDIEKKSKKKGKKHHVVKELEEEANQPSVRPRSMPEQEVKYCIYMMKKYGENYEAMAKDYKNYYQDTPSQIKKKINKLKNMPEQYKAYLQ</sequence>
<comment type="subcellular location">
    <subcellularLocation>
        <location evidence="1">Nucleus</location>
        <location evidence="1">Nucleolus</location>
    </subcellularLocation>
</comment>
<dbReference type="GO" id="GO:0005730">
    <property type="term" value="C:nucleolus"/>
    <property type="evidence" value="ECO:0007669"/>
    <property type="project" value="UniProtKB-SubCell"/>
</dbReference>
<keyword evidence="6" id="KW-1185">Reference proteome</keyword>
<gene>
    <name evidence="5" type="ORF">SPHA_64529</name>
</gene>
<organism evidence="5 6">
    <name type="scientific">Acanthosepion pharaonis</name>
    <name type="common">Pharaoh cuttlefish</name>
    <name type="synonym">Sepia pharaonis</name>
    <dbReference type="NCBI Taxonomy" id="158019"/>
    <lineage>
        <taxon>Eukaryota</taxon>
        <taxon>Metazoa</taxon>
        <taxon>Spiralia</taxon>
        <taxon>Lophotrochozoa</taxon>
        <taxon>Mollusca</taxon>
        <taxon>Cephalopoda</taxon>
        <taxon>Coleoidea</taxon>
        <taxon>Decapodiformes</taxon>
        <taxon>Sepiida</taxon>
        <taxon>Sepiina</taxon>
        <taxon>Sepiidae</taxon>
        <taxon>Acanthosepion</taxon>
    </lineage>
</organism>
<evidence type="ECO:0000256" key="4">
    <source>
        <dbReference type="ARBA" id="ARBA00023242"/>
    </source>
</evidence>
<name>A0A812E1D3_ACAPH</name>
<dbReference type="Proteomes" id="UP000597762">
    <property type="component" value="Unassembled WGS sequence"/>
</dbReference>
<dbReference type="PANTHER" id="PTHR13243">
    <property type="entry name" value="HSPC111 PROTEIN-RELATED"/>
    <property type="match status" value="1"/>
</dbReference>
<dbReference type="GO" id="GO:0042273">
    <property type="term" value="P:ribosomal large subunit biogenesis"/>
    <property type="evidence" value="ECO:0007669"/>
    <property type="project" value="TreeGrafter"/>
</dbReference>